<sequence>MKIVTLHLGQVLLAIATTGRNVRQSLISAKFQSGHRLIGLSYLRRNWTTPL</sequence>
<dbReference type="RefSeq" id="WP_347438707.1">
    <property type="nucleotide sequence ID" value="NZ_CP089291.1"/>
</dbReference>
<gene>
    <name evidence="1" type="ORF">LSG31_07270</name>
</gene>
<evidence type="ECO:0000313" key="1">
    <source>
        <dbReference type="EMBL" id="UOF92025.1"/>
    </source>
</evidence>
<proteinExistence type="predicted"/>
<dbReference type="Proteomes" id="UP000830167">
    <property type="component" value="Chromosome"/>
</dbReference>
<protein>
    <submittedName>
        <fullName evidence="1">Uncharacterized protein</fullName>
    </submittedName>
</protein>
<evidence type="ECO:0000313" key="2">
    <source>
        <dbReference type="Proteomes" id="UP000830167"/>
    </source>
</evidence>
<dbReference type="EMBL" id="CP089291">
    <property type="protein sequence ID" value="UOF92025.1"/>
    <property type="molecule type" value="Genomic_DNA"/>
</dbReference>
<keyword evidence="2" id="KW-1185">Reference proteome</keyword>
<organism evidence="1 2">
    <name type="scientific">Fodinisporobacter ferrooxydans</name>
    <dbReference type="NCBI Taxonomy" id="2901836"/>
    <lineage>
        <taxon>Bacteria</taxon>
        <taxon>Bacillati</taxon>
        <taxon>Bacillota</taxon>
        <taxon>Bacilli</taxon>
        <taxon>Bacillales</taxon>
        <taxon>Alicyclobacillaceae</taxon>
        <taxon>Fodinisporobacter</taxon>
    </lineage>
</organism>
<reference evidence="1" key="1">
    <citation type="submission" date="2021-12" db="EMBL/GenBank/DDBJ databases">
        <title>Alicyclobacillaceae gen. nov., sp. nov., isolated from chalcocite enrichment system.</title>
        <authorList>
            <person name="Jiang Z."/>
        </authorList>
    </citation>
    <scope>NUCLEOTIDE SEQUENCE</scope>
    <source>
        <strain evidence="1">MYW30-H2</strain>
    </source>
</reference>
<name>A0ABY4CVW5_9BACL</name>
<accession>A0ABY4CVW5</accession>